<reference evidence="1" key="1">
    <citation type="journal article" date="2014" name="Front. Microbiol.">
        <title>High frequency of phylogenetically diverse reductive dehalogenase-homologous genes in deep subseafloor sedimentary metagenomes.</title>
        <authorList>
            <person name="Kawai M."/>
            <person name="Futagami T."/>
            <person name="Toyoda A."/>
            <person name="Takaki Y."/>
            <person name="Nishi S."/>
            <person name="Hori S."/>
            <person name="Arai W."/>
            <person name="Tsubouchi T."/>
            <person name="Morono Y."/>
            <person name="Uchiyama I."/>
            <person name="Ito T."/>
            <person name="Fujiyama A."/>
            <person name="Inagaki F."/>
            <person name="Takami H."/>
        </authorList>
    </citation>
    <scope>NUCLEOTIDE SEQUENCE</scope>
    <source>
        <strain evidence="1">Expedition CK06-06</strain>
    </source>
</reference>
<sequence length="47" mass="5606">MSQRTQISKFLKNISIGAYKDAHWDLRTVVEDKLKQKIKRASKQRIF</sequence>
<comment type="caution">
    <text evidence="1">The sequence shown here is derived from an EMBL/GenBank/DDBJ whole genome shotgun (WGS) entry which is preliminary data.</text>
</comment>
<dbReference type="EMBL" id="BARS01007930">
    <property type="protein sequence ID" value="GAF71365.1"/>
    <property type="molecule type" value="Genomic_DNA"/>
</dbReference>
<proteinExistence type="predicted"/>
<accession>X0T5K5</accession>
<organism evidence="1">
    <name type="scientific">marine sediment metagenome</name>
    <dbReference type="NCBI Taxonomy" id="412755"/>
    <lineage>
        <taxon>unclassified sequences</taxon>
        <taxon>metagenomes</taxon>
        <taxon>ecological metagenomes</taxon>
    </lineage>
</organism>
<gene>
    <name evidence="1" type="ORF">S01H1_15190</name>
</gene>
<dbReference type="AlphaFoldDB" id="X0T5K5"/>
<evidence type="ECO:0000313" key="1">
    <source>
        <dbReference type="EMBL" id="GAF71365.1"/>
    </source>
</evidence>
<name>X0T5K5_9ZZZZ</name>
<protein>
    <submittedName>
        <fullName evidence="1">Uncharacterized protein</fullName>
    </submittedName>
</protein>